<dbReference type="PANTHER" id="PTHR36578:SF1">
    <property type="entry name" value="APPLE DOMAIN-CONTAINING PROTEIN"/>
    <property type="match status" value="1"/>
</dbReference>
<comment type="caution">
    <text evidence="1">The sequence shown here is derived from an EMBL/GenBank/DDBJ whole genome shotgun (WGS) entry which is preliminary data.</text>
</comment>
<proteinExistence type="predicted"/>
<keyword evidence="2" id="KW-1185">Reference proteome</keyword>
<dbReference type="PANTHER" id="PTHR36578">
    <property type="entry name" value="CHROMOSOME 15, WHOLE GENOME SHOTGUN SEQUENCE"/>
    <property type="match status" value="1"/>
</dbReference>
<evidence type="ECO:0000313" key="2">
    <source>
        <dbReference type="Proteomes" id="UP001583177"/>
    </source>
</evidence>
<sequence>MVVILPDQIPRKAAVMLGKLAHQREDTPIAFRYFENFHQASKSAHIPRGYELAVQGLDGAMKNDPGFLGSHLLEHYDTEECAIFCDDLPTCASFNLYFERDPIYVPNTSAGCPNPPSTTNINCVLWSSRLEPDAAINFGEIREDFQVVITGSNLYNKMKGPLDLSDLGFNGPRFDVDNYAAFDVPDEPTGDYSTLLKQEPFSYTSYDDSATLDDYDPTICAHLCSDITNEAKPSLPFTNNAFPVCSMFVAYELRYDVPMAMVCELYSSVWSSRYQTLREVLAFSGQGDETVVLHPTRISVYERNDYQYPQICAMEDHCGKDFYAGGDCSGWGQGYC</sequence>
<reference evidence="1 2" key="1">
    <citation type="journal article" date="2024" name="IMA Fungus">
        <title>IMA Genome - F19 : A genome assembly and annotation guide to empower mycologists, including annotated draft genome sequences of Ceratocystis pirilliformis, Diaporthe australafricana, Fusarium ophioides, Paecilomyces lecythidis, and Sporothrix stenoceras.</title>
        <authorList>
            <person name="Aylward J."/>
            <person name="Wilson A.M."/>
            <person name="Visagie C.M."/>
            <person name="Spraker J."/>
            <person name="Barnes I."/>
            <person name="Buitendag C."/>
            <person name="Ceriani C."/>
            <person name="Del Mar Angel L."/>
            <person name="du Plessis D."/>
            <person name="Fuchs T."/>
            <person name="Gasser K."/>
            <person name="Kramer D."/>
            <person name="Li W."/>
            <person name="Munsamy K."/>
            <person name="Piso A."/>
            <person name="Price J.L."/>
            <person name="Sonnekus B."/>
            <person name="Thomas C."/>
            <person name="van der Nest A."/>
            <person name="van Dijk A."/>
            <person name="van Heerden A."/>
            <person name="van Vuuren N."/>
            <person name="Yilmaz N."/>
            <person name="Duong T.A."/>
            <person name="van der Merwe N.A."/>
            <person name="Wingfield M.J."/>
            <person name="Wingfield B.D."/>
        </authorList>
    </citation>
    <scope>NUCLEOTIDE SEQUENCE [LARGE SCALE GENOMIC DNA]</scope>
    <source>
        <strain evidence="1 2">CMW 18300</strain>
    </source>
</reference>
<accession>A0ABR3XQ57</accession>
<organism evidence="1 2">
    <name type="scientific">Diaporthe australafricana</name>
    <dbReference type="NCBI Taxonomy" id="127596"/>
    <lineage>
        <taxon>Eukaryota</taxon>
        <taxon>Fungi</taxon>
        <taxon>Dikarya</taxon>
        <taxon>Ascomycota</taxon>
        <taxon>Pezizomycotina</taxon>
        <taxon>Sordariomycetes</taxon>
        <taxon>Sordariomycetidae</taxon>
        <taxon>Diaporthales</taxon>
        <taxon>Diaporthaceae</taxon>
        <taxon>Diaporthe</taxon>
    </lineage>
</organism>
<dbReference type="EMBL" id="JAWRVE010000013">
    <property type="protein sequence ID" value="KAL1877865.1"/>
    <property type="molecule type" value="Genomic_DNA"/>
</dbReference>
<dbReference type="Proteomes" id="UP001583177">
    <property type="component" value="Unassembled WGS sequence"/>
</dbReference>
<protein>
    <submittedName>
        <fullName evidence="1">Uncharacterized protein</fullName>
    </submittedName>
</protein>
<name>A0ABR3XQ57_9PEZI</name>
<evidence type="ECO:0000313" key="1">
    <source>
        <dbReference type="EMBL" id="KAL1877865.1"/>
    </source>
</evidence>
<gene>
    <name evidence="1" type="ORF">Daus18300_002218</name>
</gene>